<dbReference type="Proteomes" id="UP001275084">
    <property type="component" value="Unassembled WGS sequence"/>
</dbReference>
<dbReference type="AlphaFoldDB" id="A0AAJ0M8R2"/>
<organism evidence="1 2">
    <name type="scientific">Lasiosphaeria hispida</name>
    <dbReference type="NCBI Taxonomy" id="260671"/>
    <lineage>
        <taxon>Eukaryota</taxon>
        <taxon>Fungi</taxon>
        <taxon>Dikarya</taxon>
        <taxon>Ascomycota</taxon>
        <taxon>Pezizomycotina</taxon>
        <taxon>Sordariomycetes</taxon>
        <taxon>Sordariomycetidae</taxon>
        <taxon>Sordariales</taxon>
        <taxon>Lasiosphaeriaceae</taxon>
        <taxon>Lasiosphaeria</taxon>
    </lineage>
</organism>
<dbReference type="EMBL" id="JAUIQD010000008">
    <property type="protein sequence ID" value="KAK3341919.1"/>
    <property type="molecule type" value="Genomic_DNA"/>
</dbReference>
<dbReference type="Gene3D" id="3.90.180.10">
    <property type="entry name" value="Medium-chain alcohol dehydrogenases, catalytic domain"/>
    <property type="match status" value="1"/>
</dbReference>
<reference evidence="1" key="1">
    <citation type="journal article" date="2023" name="Mol. Phylogenet. Evol.">
        <title>Genome-scale phylogeny and comparative genomics of the fungal order Sordariales.</title>
        <authorList>
            <person name="Hensen N."/>
            <person name="Bonometti L."/>
            <person name="Westerberg I."/>
            <person name="Brannstrom I.O."/>
            <person name="Guillou S."/>
            <person name="Cros-Aarteil S."/>
            <person name="Calhoun S."/>
            <person name="Haridas S."/>
            <person name="Kuo A."/>
            <person name="Mondo S."/>
            <person name="Pangilinan J."/>
            <person name="Riley R."/>
            <person name="LaButti K."/>
            <person name="Andreopoulos B."/>
            <person name="Lipzen A."/>
            <person name="Chen C."/>
            <person name="Yan M."/>
            <person name="Daum C."/>
            <person name="Ng V."/>
            <person name="Clum A."/>
            <person name="Steindorff A."/>
            <person name="Ohm R.A."/>
            <person name="Martin F."/>
            <person name="Silar P."/>
            <person name="Natvig D.O."/>
            <person name="Lalanne C."/>
            <person name="Gautier V."/>
            <person name="Ament-Velasquez S.L."/>
            <person name="Kruys A."/>
            <person name="Hutchinson M.I."/>
            <person name="Powell A.J."/>
            <person name="Barry K."/>
            <person name="Miller A.N."/>
            <person name="Grigoriev I.V."/>
            <person name="Debuchy R."/>
            <person name="Gladieux P."/>
            <person name="Hiltunen Thoren M."/>
            <person name="Johannesson H."/>
        </authorList>
    </citation>
    <scope>NUCLEOTIDE SEQUENCE</scope>
    <source>
        <strain evidence="1">CBS 955.72</strain>
    </source>
</reference>
<gene>
    <name evidence="1" type="ORF">B0T25DRAFT_523138</name>
</gene>
<sequence length="166" mass="17459">MLTALGSAPLHSSSFGQSSFARHTLVHRSSAVKVPAGTDLALFAPLGFGMQTGDNSRDFSATSPTTSLDTTLAAPLKEESTLTKKAVYTPVCATLLLSPSSPRCQIPATFWTPTCLSSTKKATRPGLISFDFVSGRQARLERYIGTDVAKPTGDVPSPEAVAAWAK</sequence>
<keyword evidence="2" id="KW-1185">Reference proteome</keyword>
<reference evidence="1" key="2">
    <citation type="submission" date="2023-06" db="EMBL/GenBank/DDBJ databases">
        <authorList>
            <consortium name="Lawrence Berkeley National Laboratory"/>
            <person name="Haridas S."/>
            <person name="Hensen N."/>
            <person name="Bonometti L."/>
            <person name="Westerberg I."/>
            <person name="Brannstrom I.O."/>
            <person name="Guillou S."/>
            <person name="Cros-Aarteil S."/>
            <person name="Calhoun S."/>
            <person name="Kuo A."/>
            <person name="Mondo S."/>
            <person name="Pangilinan J."/>
            <person name="Riley R."/>
            <person name="Labutti K."/>
            <person name="Andreopoulos B."/>
            <person name="Lipzen A."/>
            <person name="Chen C."/>
            <person name="Yanf M."/>
            <person name="Daum C."/>
            <person name="Ng V."/>
            <person name="Clum A."/>
            <person name="Steindorff A."/>
            <person name="Ohm R."/>
            <person name="Martin F."/>
            <person name="Silar P."/>
            <person name="Natvig D."/>
            <person name="Lalanne C."/>
            <person name="Gautier V."/>
            <person name="Ament-Velasquez S.L."/>
            <person name="Kruys A."/>
            <person name="Hutchinson M.I."/>
            <person name="Powell A.J."/>
            <person name="Barry K."/>
            <person name="Miller A.N."/>
            <person name="Grigoriev I.V."/>
            <person name="Debuchy R."/>
            <person name="Gladieux P."/>
            <person name="Thoren M.H."/>
            <person name="Johannesson H."/>
        </authorList>
    </citation>
    <scope>NUCLEOTIDE SEQUENCE</scope>
    <source>
        <strain evidence="1">CBS 955.72</strain>
    </source>
</reference>
<evidence type="ECO:0000313" key="2">
    <source>
        <dbReference type="Proteomes" id="UP001275084"/>
    </source>
</evidence>
<comment type="caution">
    <text evidence="1">The sequence shown here is derived from an EMBL/GenBank/DDBJ whole genome shotgun (WGS) entry which is preliminary data.</text>
</comment>
<evidence type="ECO:0000313" key="1">
    <source>
        <dbReference type="EMBL" id="KAK3341919.1"/>
    </source>
</evidence>
<proteinExistence type="predicted"/>
<accession>A0AAJ0M8R2</accession>
<protein>
    <submittedName>
        <fullName evidence="1">Uncharacterized protein</fullName>
    </submittedName>
</protein>
<name>A0AAJ0M8R2_9PEZI</name>